<dbReference type="Gene3D" id="3.40.640.10">
    <property type="entry name" value="Type I PLP-dependent aspartate aminotransferase-like (Major domain)"/>
    <property type="match status" value="1"/>
</dbReference>
<evidence type="ECO:0000256" key="1">
    <source>
        <dbReference type="ARBA" id="ARBA00001933"/>
    </source>
</evidence>
<comment type="cofactor">
    <cofactor evidence="1">
        <name>pyridoxal 5'-phosphate</name>
        <dbReference type="ChEBI" id="CHEBI:597326"/>
    </cofactor>
</comment>
<dbReference type="InterPro" id="IPR015421">
    <property type="entry name" value="PyrdxlP-dep_Trfase_major"/>
</dbReference>
<evidence type="ECO:0000256" key="5">
    <source>
        <dbReference type="SAM" id="SignalP"/>
    </source>
</evidence>
<evidence type="ECO:0000256" key="3">
    <source>
        <dbReference type="ARBA" id="ARBA00022679"/>
    </source>
</evidence>
<feature type="signal peptide" evidence="5">
    <location>
        <begin position="1"/>
        <end position="17"/>
    </location>
</feature>
<dbReference type="InterPro" id="IPR004839">
    <property type="entry name" value="Aminotransferase_I/II_large"/>
</dbReference>
<protein>
    <recommendedName>
        <fullName evidence="6">Aminotransferase class I/classII large domain-containing protein</fullName>
    </recommendedName>
</protein>
<evidence type="ECO:0000256" key="2">
    <source>
        <dbReference type="ARBA" id="ARBA00022576"/>
    </source>
</evidence>
<accession>A0ABQ6MYJ7</accession>
<dbReference type="Gene3D" id="3.90.1150.10">
    <property type="entry name" value="Aspartate Aminotransferase, domain 1"/>
    <property type="match status" value="1"/>
</dbReference>
<dbReference type="InterPro" id="IPR015424">
    <property type="entry name" value="PyrdxlP-dep_Trfase"/>
</dbReference>
<keyword evidence="4" id="KW-0663">Pyridoxal phosphate</keyword>
<evidence type="ECO:0000259" key="6">
    <source>
        <dbReference type="Pfam" id="PF00155"/>
    </source>
</evidence>
<keyword evidence="5" id="KW-0732">Signal</keyword>
<dbReference type="Pfam" id="PF00155">
    <property type="entry name" value="Aminotran_1_2"/>
    <property type="match status" value="1"/>
</dbReference>
<organism evidence="7 8">
    <name type="scientific">Tetraparma gracilis</name>
    <dbReference type="NCBI Taxonomy" id="2962635"/>
    <lineage>
        <taxon>Eukaryota</taxon>
        <taxon>Sar</taxon>
        <taxon>Stramenopiles</taxon>
        <taxon>Ochrophyta</taxon>
        <taxon>Bolidophyceae</taxon>
        <taxon>Parmales</taxon>
        <taxon>Triparmaceae</taxon>
        <taxon>Tetraparma</taxon>
    </lineage>
</organism>
<feature type="domain" description="Aminotransferase class I/classII large" evidence="6">
    <location>
        <begin position="77"/>
        <end position="442"/>
    </location>
</feature>
<dbReference type="NCBIfam" id="TIGR03542">
    <property type="entry name" value="DAPAT_plant"/>
    <property type="match status" value="1"/>
</dbReference>
<dbReference type="PANTHER" id="PTHR43144">
    <property type="entry name" value="AMINOTRANSFERASE"/>
    <property type="match status" value="1"/>
</dbReference>
<dbReference type="HAMAP" id="MF_01642">
    <property type="entry name" value="DapL_aminotrans_1"/>
    <property type="match status" value="1"/>
</dbReference>
<dbReference type="EMBL" id="BRYB01001870">
    <property type="protein sequence ID" value="GMI35354.1"/>
    <property type="molecule type" value="Genomic_DNA"/>
</dbReference>
<gene>
    <name evidence="7" type="ORF">TeGR_g2348</name>
</gene>
<name>A0ABQ6MYJ7_9STRA</name>
<reference evidence="7 8" key="1">
    <citation type="journal article" date="2023" name="Commun. Biol.">
        <title>Genome analysis of Parmales, the sister group of diatoms, reveals the evolutionary specialization of diatoms from phago-mixotrophs to photoautotrophs.</title>
        <authorList>
            <person name="Ban H."/>
            <person name="Sato S."/>
            <person name="Yoshikawa S."/>
            <person name="Yamada K."/>
            <person name="Nakamura Y."/>
            <person name="Ichinomiya M."/>
            <person name="Sato N."/>
            <person name="Blanc-Mathieu R."/>
            <person name="Endo H."/>
            <person name="Kuwata A."/>
            <person name="Ogata H."/>
        </authorList>
    </citation>
    <scope>NUCLEOTIDE SEQUENCE [LARGE SCALE GENOMIC DNA]</scope>
</reference>
<keyword evidence="8" id="KW-1185">Reference proteome</keyword>
<keyword evidence="3" id="KW-0808">Transferase</keyword>
<dbReference type="InterPro" id="IPR019942">
    <property type="entry name" value="DapL/ALD1"/>
</dbReference>
<sequence length="449" mass="47987">MRVSPLALLALLPLASGFSLPPPSFRAAPPTALGAAPPSEATAVPRNPNFAKLAGGYLFPEIGRRRARFLEENPGADIISLGIGDTTQPIPENILKGLVEGAQALGAKETYTGYGAEQGKAPLREKIAEVLYNGLIDPSEVFVSDGAKCDIMRLQQMFGPGVTSAVQDPSYPVYVDTSVMLGQTGELNEETGQYENIVYMPCTLENNFFPDLASLPRADVVYFCSPNNPTGVAATTAQLTELVSICKERGSILVFDAAYAPFIRSPDTPKSIYEIPGADEVAIEVNSFSKYAGFTGVRLGWTVVPNKLKFQDGTLVRNDFNRVMTTCFNGASNIVQAGGMACLSPEGMGEITKLIDYYLENAGILRETMLGLGYEVVGGTDAPYIFVGLGKDSSSWDTFSEILENTSVVTIPGAGFGPGGEGFLRLSAFAPREAVVEACERIKVWKGKQ</sequence>
<dbReference type="CDD" id="cd00609">
    <property type="entry name" value="AAT_like"/>
    <property type="match status" value="1"/>
</dbReference>
<evidence type="ECO:0000256" key="4">
    <source>
        <dbReference type="ARBA" id="ARBA00022898"/>
    </source>
</evidence>
<evidence type="ECO:0000313" key="7">
    <source>
        <dbReference type="EMBL" id="GMI35354.1"/>
    </source>
</evidence>
<dbReference type="Proteomes" id="UP001165060">
    <property type="component" value="Unassembled WGS sequence"/>
</dbReference>
<dbReference type="InterPro" id="IPR015422">
    <property type="entry name" value="PyrdxlP-dep_Trfase_small"/>
</dbReference>
<dbReference type="SUPFAM" id="SSF53383">
    <property type="entry name" value="PLP-dependent transferases"/>
    <property type="match status" value="1"/>
</dbReference>
<feature type="chain" id="PRO_5046340990" description="Aminotransferase class I/classII large domain-containing protein" evidence="5">
    <location>
        <begin position="18"/>
        <end position="449"/>
    </location>
</feature>
<comment type="caution">
    <text evidence="7">The sequence shown here is derived from an EMBL/GenBank/DDBJ whole genome shotgun (WGS) entry which is preliminary data.</text>
</comment>
<evidence type="ECO:0000313" key="8">
    <source>
        <dbReference type="Proteomes" id="UP001165060"/>
    </source>
</evidence>
<proteinExistence type="inferred from homology"/>
<keyword evidence="2" id="KW-0032">Aminotransferase</keyword>